<comment type="caution">
    <text evidence="13">The sequence shown here is derived from an EMBL/GenBank/DDBJ whole genome shotgun (WGS) entry which is preliminary data.</text>
</comment>
<dbReference type="PROSITE" id="PS51358">
    <property type="entry name" value="NOP"/>
    <property type="match status" value="1"/>
</dbReference>
<dbReference type="InterPro" id="IPR036070">
    <property type="entry name" value="Nop_dom_sf"/>
</dbReference>
<protein>
    <recommendedName>
        <fullName evidence="3">U4/U6 small nuclear ribonucleoprotein Prp31</fullName>
    </recommendedName>
    <alternativeName>
        <fullName evidence="10">Pre-mRNA-processing factor 31</fullName>
    </alternativeName>
</protein>
<evidence type="ECO:0000256" key="2">
    <source>
        <dbReference type="ARBA" id="ARBA00005572"/>
    </source>
</evidence>
<keyword evidence="4" id="KW-0507">mRNA processing</keyword>
<feature type="domain" description="Nop" evidence="12">
    <location>
        <begin position="343"/>
        <end position="456"/>
    </location>
</feature>
<evidence type="ECO:0000256" key="6">
    <source>
        <dbReference type="ARBA" id="ARBA00022884"/>
    </source>
</evidence>
<evidence type="ECO:0000256" key="4">
    <source>
        <dbReference type="ARBA" id="ARBA00022664"/>
    </source>
</evidence>
<reference evidence="14" key="1">
    <citation type="submission" date="2023-01" db="EMBL/GenBank/DDBJ databases">
        <title>Key to firefly adult light organ development and bioluminescence: homeobox transcription factors regulate luciferase expression and transportation to peroxisome.</title>
        <authorList>
            <person name="Fu X."/>
        </authorList>
    </citation>
    <scope>NUCLEOTIDE SEQUENCE [LARGE SCALE GENOMIC DNA]</scope>
</reference>
<dbReference type="PANTHER" id="PTHR13904:SF0">
    <property type="entry name" value="U4_U6 SMALL NUCLEAR RIBONUCLEOPROTEIN PRP31"/>
    <property type="match status" value="1"/>
</dbReference>
<evidence type="ECO:0000256" key="10">
    <source>
        <dbReference type="ARBA" id="ARBA00030766"/>
    </source>
</evidence>
<name>A0AAN7PSK6_9COLE</name>
<dbReference type="Pfam" id="PF01798">
    <property type="entry name" value="Nop"/>
    <property type="match status" value="1"/>
</dbReference>
<dbReference type="EMBL" id="JARPUR010000005">
    <property type="protein sequence ID" value="KAK4875719.1"/>
    <property type="molecule type" value="Genomic_DNA"/>
</dbReference>
<evidence type="ECO:0000256" key="7">
    <source>
        <dbReference type="ARBA" id="ARBA00023187"/>
    </source>
</evidence>
<evidence type="ECO:0000259" key="12">
    <source>
        <dbReference type="PROSITE" id="PS51358"/>
    </source>
</evidence>
<evidence type="ECO:0000256" key="3">
    <source>
        <dbReference type="ARBA" id="ARBA00013538"/>
    </source>
</evidence>
<comment type="subcellular location">
    <subcellularLocation>
        <location evidence="1">Nucleus</location>
    </subcellularLocation>
</comment>
<evidence type="ECO:0000256" key="5">
    <source>
        <dbReference type="ARBA" id="ARBA00022728"/>
    </source>
</evidence>
<evidence type="ECO:0000256" key="9">
    <source>
        <dbReference type="ARBA" id="ARBA00023274"/>
    </source>
</evidence>
<dbReference type="GO" id="GO:0005687">
    <property type="term" value="C:U4 snRNP"/>
    <property type="evidence" value="ECO:0007669"/>
    <property type="project" value="TreeGrafter"/>
</dbReference>
<dbReference type="FunFam" id="1.10.287.4070:FF:000003">
    <property type="entry name" value="U4/U6 small nuclear ribonucleoprotein PRP31"/>
    <property type="match status" value="1"/>
</dbReference>
<dbReference type="InterPro" id="IPR019175">
    <property type="entry name" value="Prp31_C"/>
</dbReference>
<keyword evidence="5" id="KW-0747">Spliceosome</keyword>
<dbReference type="GO" id="GO:0046540">
    <property type="term" value="C:U4/U6 x U5 tri-snRNP complex"/>
    <property type="evidence" value="ECO:0007669"/>
    <property type="project" value="InterPro"/>
</dbReference>
<dbReference type="SUPFAM" id="SSF89124">
    <property type="entry name" value="Nop domain"/>
    <property type="match status" value="1"/>
</dbReference>
<evidence type="ECO:0000256" key="11">
    <source>
        <dbReference type="ARBA" id="ARBA00045397"/>
    </source>
</evidence>
<evidence type="ECO:0000313" key="14">
    <source>
        <dbReference type="Proteomes" id="UP001353858"/>
    </source>
</evidence>
<accession>A0AAN7PSK6</accession>
<organism evidence="13 14">
    <name type="scientific">Aquatica leii</name>
    <dbReference type="NCBI Taxonomy" id="1421715"/>
    <lineage>
        <taxon>Eukaryota</taxon>
        <taxon>Metazoa</taxon>
        <taxon>Ecdysozoa</taxon>
        <taxon>Arthropoda</taxon>
        <taxon>Hexapoda</taxon>
        <taxon>Insecta</taxon>
        <taxon>Pterygota</taxon>
        <taxon>Neoptera</taxon>
        <taxon>Endopterygota</taxon>
        <taxon>Coleoptera</taxon>
        <taxon>Polyphaga</taxon>
        <taxon>Elateriformia</taxon>
        <taxon>Elateroidea</taxon>
        <taxon>Lampyridae</taxon>
        <taxon>Luciolinae</taxon>
        <taxon>Aquatica</taxon>
    </lineage>
</organism>
<dbReference type="PANTHER" id="PTHR13904">
    <property type="entry name" value="PRE-MRNA SPLICING FACTOR PRP31"/>
    <property type="match status" value="1"/>
</dbReference>
<dbReference type="Pfam" id="PF09785">
    <property type="entry name" value="Prp31_C"/>
    <property type="match status" value="1"/>
</dbReference>
<evidence type="ECO:0000256" key="8">
    <source>
        <dbReference type="ARBA" id="ARBA00023242"/>
    </source>
</evidence>
<dbReference type="InterPro" id="IPR002687">
    <property type="entry name" value="Nop_dom"/>
</dbReference>
<evidence type="ECO:0000256" key="1">
    <source>
        <dbReference type="ARBA" id="ARBA00004123"/>
    </source>
</evidence>
<dbReference type="InterPro" id="IPR042239">
    <property type="entry name" value="Nop_C"/>
</dbReference>
<keyword evidence="9" id="KW-0687">Ribonucleoprotein</keyword>
<keyword evidence="14" id="KW-1185">Reference proteome</keyword>
<dbReference type="SMART" id="SM00931">
    <property type="entry name" value="NOSIC"/>
    <property type="match status" value="1"/>
</dbReference>
<proteinExistence type="inferred from homology"/>
<dbReference type="InterPro" id="IPR012976">
    <property type="entry name" value="NOSIC"/>
</dbReference>
<comment type="similarity">
    <text evidence="2">Belongs to the PRP31 family.</text>
</comment>
<dbReference type="Proteomes" id="UP001353858">
    <property type="component" value="Unassembled WGS sequence"/>
</dbReference>
<gene>
    <name evidence="13" type="ORF">RN001_012141</name>
</gene>
<dbReference type="GO" id="GO:0003723">
    <property type="term" value="F:RNA binding"/>
    <property type="evidence" value="ECO:0007669"/>
    <property type="project" value="UniProtKB-KW"/>
</dbReference>
<comment type="function">
    <text evidence="11">Involved in pre-mRNA splicing as component of the spliceosome. Required for the assembly of the U4/U5/U6 tri-snRNP complex, one of the building blocks of the spliceosome.</text>
</comment>
<sequence length="590" mass="66567">MSNVQRKFTKLELEKEIKKLPDVNYTDSADDDLIDPNYKLETDAISNSDVGGKIQDNDIYIEETHDKPEDNTYDSDIHSDFWVGDALDVCIFEFIDQWYPIAYSITWSSFTANDVITQLEEREQQIVKDNIQAYDGGVPEEPQPKPTKQTDELLADLEENDQDDLEELMETDEPDEIKEEKPKIIIPMEEDTTKINSVKELCRLWNSEKLHSIMKQIQSYVSKPRKATEISGPLEGDPEYKLIVEANNTAADIDGEIATVHKFVKEKYQKRFPELDSLVVSPLEYVRTVKELGNDLDQAKNNEMLQQFLTQATIMVVSVTASTTQGTLLTKFEKFQIDEACDIAIELNNCKLEIYEYVESRMAFIAPNISAIIGASTAAKIMGVAGGLTKLSKIPACNILILVQNSPPDLRRKAARLVAAKSILAARVDACHESSDGHIGKMFREEIEKKLDKLQEPPPVKFIKPLPKPVEAPRKKRGGKRVRKMKERYAMTEFRKHANRMNFADIEDDAYQEDLGYTRGTIGKSGAGRIRLPQVDEKLSTTVKKQVSGTASSVAFTPLQGLEIVNPQAVKLKLTKQMQNISQILLAFLS</sequence>
<keyword evidence="6" id="KW-0694">RNA-binding</keyword>
<evidence type="ECO:0000313" key="13">
    <source>
        <dbReference type="EMBL" id="KAK4875719.1"/>
    </source>
</evidence>
<dbReference type="GO" id="GO:0000244">
    <property type="term" value="P:spliceosomal tri-snRNP complex assembly"/>
    <property type="evidence" value="ECO:0007669"/>
    <property type="project" value="InterPro"/>
</dbReference>
<dbReference type="Gene3D" id="1.10.246.90">
    <property type="entry name" value="Nop domain"/>
    <property type="match status" value="2"/>
</dbReference>
<dbReference type="AlphaFoldDB" id="A0AAN7PSK6"/>
<dbReference type="Gene3D" id="1.10.287.4070">
    <property type="match status" value="1"/>
</dbReference>
<keyword evidence="7" id="KW-0508">mRNA splicing</keyword>
<dbReference type="GO" id="GO:0071011">
    <property type="term" value="C:precatalytic spliceosome"/>
    <property type="evidence" value="ECO:0007669"/>
    <property type="project" value="TreeGrafter"/>
</dbReference>
<keyword evidence="8" id="KW-0539">Nucleus</keyword>
<dbReference type="InterPro" id="IPR027105">
    <property type="entry name" value="Prp31"/>
</dbReference>